<accession>A0A8S3YB77</accession>
<sequence>MGNCMLSLLFHVSFITTFIFQTVGYKYRIPVGLIIDERHSVLERSIIQHIRQQNEINSYFEMETKVIKLDTSDSYNVSRASLIITVIHAGYAETETIMFILCSDQIYMEPSLTKPIVAMIHGDYAWNKMYYFYDSMDAVSRIEQIQDLLHEFLYSSPDIQPHEVTTAKSCLDLIKHLYNTSSGEPLRIVLDVDPERAKLVIDQV</sequence>
<dbReference type="OrthoDB" id="5984008at2759"/>
<dbReference type="AlphaFoldDB" id="A0A8S3YB77"/>
<proteinExistence type="predicted"/>
<gene>
    <name evidence="2" type="ORF">CUNI_LOCUS97</name>
</gene>
<keyword evidence="3" id="KW-1185">Reference proteome</keyword>
<evidence type="ECO:0000313" key="3">
    <source>
        <dbReference type="Proteomes" id="UP000678393"/>
    </source>
</evidence>
<dbReference type="Gene3D" id="3.40.50.2300">
    <property type="match status" value="1"/>
</dbReference>
<dbReference type="EMBL" id="CAJHNH020000003">
    <property type="protein sequence ID" value="CAG5114539.1"/>
    <property type="molecule type" value="Genomic_DNA"/>
</dbReference>
<comment type="caution">
    <text evidence="2">The sequence shown here is derived from an EMBL/GenBank/DDBJ whole genome shotgun (WGS) entry which is preliminary data.</text>
</comment>
<evidence type="ECO:0000313" key="2">
    <source>
        <dbReference type="EMBL" id="CAG5114539.1"/>
    </source>
</evidence>
<dbReference type="Proteomes" id="UP000678393">
    <property type="component" value="Unassembled WGS sequence"/>
</dbReference>
<feature type="chain" id="PRO_5035829197" evidence="1">
    <location>
        <begin position="25"/>
        <end position="204"/>
    </location>
</feature>
<keyword evidence="1" id="KW-0732">Signal</keyword>
<organism evidence="2 3">
    <name type="scientific">Candidula unifasciata</name>
    <dbReference type="NCBI Taxonomy" id="100452"/>
    <lineage>
        <taxon>Eukaryota</taxon>
        <taxon>Metazoa</taxon>
        <taxon>Spiralia</taxon>
        <taxon>Lophotrochozoa</taxon>
        <taxon>Mollusca</taxon>
        <taxon>Gastropoda</taxon>
        <taxon>Heterobranchia</taxon>
        <taxon>Euthyneura</taxon>
        <taxon>Panpulmonata</taxon>
        <taxon>Eupulmonata</taxon>
        <taxon>Stylommatophora</taxon>
        <taxon>Helicina</taxon>
        <taxon>Helicoidea</taxon>
        <taxon>Geomitridae</taxon>
        <taxon>Candidula</taxon>
    </lineage>
</organism>
<reference evidence="2" key="1">
    <citation type="submission" date="2021-04" db="EMBL/GenBank/DDBJ databases">
        <authorList>
            <consortium name="Molecular Ecology Group"/>
        </authorList>
    </citation>
    <scope>NUCLEOTIDE SEQUENCE</scope>
</reference>
<feature type="signal peptide" evidence="1">
    <location>
        <begin position="1"/>
        <end position="24"/>
    </location>
</feature>
<name>A0A8S3YB77_9EUPU</name>
<protein>
    <submittedName>
        <fullName evidence="2">Uncharacterized protein</fullName>
    </submittedName>
</protein>
<feature type="non-terminal residue" evidence="2">
    <location>
        <position position="204"/>
    </location>
</feature>
<evidence type="ECO:0000256" key="1">
    <source>
        <dbReference type="SAM" id="SignalP"/>
    </source>
</evidence>